<organism evidence="8 9">
    <name type="scientific">Potamilus streckersoni</name>
    <dbReference type="NCBI Taxonomy" id="2493646"/>
    <lineage>
        <taxon>Eukaryota</taxon>
        <taxon>Metazoa</taxon>
        <taxon>Spiralia</taxon>
        <taxon>Lophotrochozoa</taxon>
        <taxon>Mollusca</taxon>
        <taxon>Bivalvia</taxon>
        <taxon>Autobranchia</taxon>
        <taxon>Heteroconchia</taxon>
        <taxon>Palaeoheterodonta</taxon>
        <taxon>Unionida</taxon>
        <taxon>Unionoidea</taxon>
        <taxon>Unionidae</taxon>
        <taxon>Ambleminae</taxon>
        <taxon>Lampsilini</taxon>
        <taxon>Potamilus</taxon>
    </lineage>
</organism>
<name>A0AAE0TD23_9BIVA</name>
<dbReference type="Pfam" id="PF13499">
    <property type="entry name" value="EF-hand_7"/>
    <property type="match status" value="1"/>
</dbReference>
<dbReference type="EMBL" id="JAEAOA010000629">
    <property type="protein sequence ID" value="KAK3607976.1"/>
    <property type="molecule type" value="Genomic_DNA"/>
</dbReference>
<keyword evidence="9" id="KW-1185">Reference proteome</keyword>
<dbReference type="GO" id="GO:0005859">
    <property type="term" value="C:muscle myosin complex"/>
    <property type="evidence" value="ECO:0007669"/>
    <property type="project" value="TreeGrafter"/>
</dbReference>
<evidence type="ECO:0000256" key="1">
    <source>
        <dbReference type="ARBA" id="ARBA00022737"/>
    </source>
</evidence>
<accession>A0AAE0TD23</accession>
<reference evidence="8" key="2">
    <citation type="journal article" date="2021" name="Genome Biol. Evol.">
        <title>Developing a high-quality reference genome for a parasitic bivalve with doubly uniparental inheritance (Bivalvia: Unionida).</title>
        <authorList>
            <person name="Smith C.H."/>
        </authorList>
    </citation>
    <scope>NUCLEOTIDE SEQUENCE</scope>
    <source>
        <strain evidence="8">CHS0354</strain>
        <tissue evidence="8">Mantle</tissue>
    </source>
</reference>
<evidence type="ECO:0000256" key="4">
    <source>
        <dbReference type="ARBA" id="ARBA00023179"/>
    </source>
</evidence>
<dbReference type="PROSITE" id="PS50222">
    <property type="entry name" value="EF_HAND_2"/>
    <property type="match status" value="1"/>
</dbReference>
<dbReference type="InterPro" id="IPR002048">
    <property type="entry name" value="EF_hand_dom"/>
</dbReference>
<dbReference type="FunFam" id="1.10.238.10:FF:000003">
    <property type="entry name" value="Calmodulin A"/>
    <property type="match status" value="1"/>
</dbReference>
<sequence>MATLTASEIEEAKEVFDLFDFWDGRDGEVDAFKLGDLIRCLGHNPTNAIVEKNGGTTKMGEKGYKFEEFLPLYQEILKEKDTGTFAEFMEAFKTFDREGQGYISGAELRHMLTFRGERLADQEIDDILRYIDLSEDLEGNIKYEECIQRVLAGPK</sequence>
<reference evidence="8" key="3">
    <citation type="submission" date="2023-05" db="EMBL/GenBank/DDBJ databases">
        <authorList>
            <person name="Smith C.H."/>
        </authorList>
    </citation>
    <scope>NUCLEOTIDE SEQUENCE</scope>
    <source>
        <strain evidence="8">CHS0354</strain>
        <tissue evidence="8">Mantle</tissue>
    </source>
</reference>
<protein>
    <recommendedName>
        <fullName evidence="6">Sulfhydryl light chain</fullName>
    </recommendedName>
</protein>
<dbReference type="SUPFAM" id="SSF47473">
    <property type="entry name" value="EF-hand"/>
    <property type="match status" value="1"/>
</dbReference>
<evidence type="ECO:0000256" key="5">
    <source>
        <dbReference type="ARBA" id="ARBA00049593"/>
    </source>
</evidence>
<dbReference type="InterPro" id="IPR050230">
    <property type="entry name" value="CALM/Myosin/TropC-like"/>
</dbReference>
<keyword evidence="3" id="KW-0505">Motor protein</keyword>
<keyword evidence="2" id="KW-0518">Myosin</keyword>
<comment type="caution">
    <text evidence="8">The sequence shown here is derived from an EMBL/GenBank/DDBJ whole genome shotgun (WGS) entry which is preliminary data.</text>
</comment>
<gene>
    <name evidence="8" type="ORF">CHS0354_009914</name>
</gene>
<evidence type="ECO:0000256" key="6">
    <source>
        <dbReference type="ARBA" id="ARBA00078496"/>
    </source>
</evidence>
<dbReference type="InterPro" id="IPR011992">
    <property type="entry name" value="EF-hand-dom_pair"/>
</dbReference>
<dbReference type="Proteomes" id="UP001195483">
    <property type="component" value="Unassembled WGS sequence"/>
</dbReference>
<evidence type="ECO:0000313" key="9">
    <source>
        <dbReference type="Proteomes" id="UP001195483"/>
    </source>
</evidence>
<evidence type="ECO:0000256" key="3">
    <source>
        <dbReference type="ARBA" id="ARBA00023175"/>
    </source>
</evidence>
<keyword evidence="1" id="KW-0677">Repeat</keyword>
<evidence type="ECO:0000259" key="7">
    <source>
        <dbReference type="PROSITE" id="PS50222"/>
    </source>
</evidence>
<dbReference type="Gene3D" id="1.10.238.10">
    <property type="entry name" value="EF-hand"/>
    <property type="match status" value="2"/>
</dbReference>
<proteinExistence type="predicted"/>
<dbReference type="GO" id="GO:0005509">
    <property type="term" value="F:calcium ion binding"/>
    <property type="evidence" value="ECO:0007669"/>
    <property type="project" value="InterPro"/>
</dbReference>
<keyword evidence="4" id="KW-0514">Muscle protein</keyword>
<evidence type="ECO:0000313" key="8">
    <source>
        <dbReference type="EMBL" id="KAK3607976.1"/>
    </source>
</evidence>
<reference evidence="8" key="1">
    <citation type="journal article" date="2021" name="Genome Biol. Evol.">
        <title>A High-Quality Reference Genome for a Parasitic Bivalve with Doubly Uniparental Inheritance (Bivalvia: Unionida).</title>
        <authorList>
            <person name="Smith C.H."/>
        </authorList>
    </citation>
    <scope>NUCLEOTIDE SEQUENCE</scope>
    <source>
        <strain evidence="8">CHS0354</strain>
    </source>
</reference>
<evidence type="ECO:0000256" key="2">
    <source>
        <dbReference type="ARBA" id="ARBA00023123"/>
    </source>
</evidence>
<dbReference type="PANTHER" id="PTHR23048">
    <property type="entry name" value="MYOSIN LIGHT CHAIN 1, 3"/>
    <property type="match status" value="1"/>
</dbReference>
<dbReference type="AlphaFoldDB" id="A0AAE0TD23"/>
<dbReference type="PANTHER" id="PTHR23048:SF33">
    <property type="entry name" value="MYOSIN LIGHT CHAIN ALKALI"/>
    <property type="match status" value="1"/>
</dbReference>
<feature type="domain" description="EF-hand" evidence="7">
    <location>
        <begin position="83"/>
        <end position="118"/>
    </location>
</feature>
<comment type="function">
    <text evidence="5">In molluscan muscle, calcium regulation is associated with myosin rather than with actin. Muscle myosin contains two types of light chains: the catalytic light chain, essential for ATPase activity, and the regulatory light chain, a calcium-binding protein responsible for Ca(2+) dependent binding and Ca(2+) dependent Mg-ATPase activity.</text>
</comment>